<feature type="region of interest" description="Disordered" evidence="1">
    <location>
        <begin position="105"/>
        <end position="156"/>
    </location>
</feature>
<feature type="compositionally biased region" description="Polar residues" evidence="1">
    <location>
        <begin position="49"/>
        <end position="61"/>
    </location>
</feature>
<evidence type="ECO:0000313" key="2">
    <source>
        <dbReference type="EMBL" id="KAJ0218489.1"/>
    </source>
</evidence>
<evidence type="ECO:0000313" key="3">
    <source>
        <dbReference type="Proteomes" id="UP000235145"/>
    </source>
</evidence>
<dbReference type="Proteomes" id="UP000235145">
    <property type="component" value="Unassembled WGS sequence"/>
</dbReference>
<dbReference type="GO" id="GO:0005783">
    <property type="term" value="C:endoplasmic reticulum"/>
    <property type="evidence" value="ECO:0000318"/>
    <property type="project" value="GO_Central"/>
</dbReference>
<gene>
    <name evidence="2" type="ORF">LSAT_V11C300155020</name>
</gene>
<dbReference type="InterPro" id="IPR019308">
    <property type="entry name" value="TMEM214"/>
</dbReference>
<comment type="caution">
    <text evidence="2">The sequence shown here is derived from an EMBL/GenBank/DDBJ whole genome shotgun (WGS) entry which is preliminary data.</text>
</comment>
<dbReference type="GO" id="GO:0005794">
    <property type="term" value="C:Golgi apparatus"/>
    <property type="evidence" value="ECO:0000318"/>
    <property type="project" value="GO_Central"/>
</dbReference>
<sequence length="375" mass="42096">MKNSISDQAFFIESEDYEEDKDSIRGEDDGNDSEFSNYSDDNPQHQRKPSSLNPSWPQSYRKNQPKQQVPQPKALPNGSVVAGNDNVFTAIEKKSEERRKVIEAQRLSIYDPAPPPVKSSRKKNYSDYEDNDEEVANGVAGNDDVEEKKKKPKKVKKPKVTIAEAAEKFDVDDLASFLLEVTTSFEAQQDIQLMRFADYFGRAFSSVTASQFPWVKLLRESPVAKVADNPVSHIPEAVYKTSVDWINKLSMEALSSFLLWSLDSILADFAIQQGGSKGSKKVAQKTPSKSQLKLTRMGIPRCGPQGMLAMFMKHALPMKMVAYISTYINDGPECLTLRCPIPSCGAVVGVDMVNVNWYHILAWLEALEETRLKQK</sequence>
<dbReference type="PANTHER" id="PTHR13448">
    <property type="entry name" value="TRANSMEMBRANE PROTEIN 214"/>
    <property type="match status" value="1"/>
</dbReference>
<reference evidence="2 3" key="1">
    <citation type="journal article" date="2017" name="Nat. Commun.">
        <title>Genome assembly with in vitro proximity ligation data and whole-genome triplication in lettuce.</title>
        <authorList>
            <person name="Reyes-Chin-Wo S."/>
            <person name="Wang Z."/>
            <person name="Yang X."/>
            <person name="Kozik A."/>
            <person name="Arikit S."/>
            <person name="Song C."/>
            <person name="Xia L."/>
            <person name="Froenicke L."/>
            <person name="Lavelle D.O."/>
            <person name="Truco M.J."/>
            <person name="Xia R."/>
            <person name="Zhu S."/>
            <person name="Xu C."/>
            <person name="Xu H."/>
            <person name="Xu X."/>
            <person name="Cox K."/>
            <person name="Korf I."/>
            <person name="Meyers B.C."/>
            <person name="Michelmore R.W."/>
        </authorList>
    </citation>
    <scope>NUCLEOTIDE SEQUENCE [LARGE SCALE GENOMIC DNA]</scope>
    <source>
        <strain evidence="3">cv. Salinas</strain>
        <tissue evidence="2">Seedlings</tissue>
    </source>
</reference>
<dbReference type="AlphaFoldDB" id="A0A9R1W7D1"/>
<organism evidence="2 3">
    <name type="scientific">Lactuca sativa</name>
    <name type="common">Garden lettuce</name>
    <dbReference type="NCBI Taxonomy" id="4236"/>
    <lineage>
        <taxon>Eukaryota</taxon>
        <taxon>Viridiplantae</taxon>
        <taxon>Streptophyta</taxon>
        <taxon>Embryophyta</taxon>
        <taxon>Tracheophyta</taxon>
        <taxon>Spermatophyta</taxon>
        <taxon>Magnoliopsida</taxon>
        <taxon>eudicotyledons</taxon>
        <taxon>Gunneridae</taxon>
        <taxon>Pentapetalae</taxon>
        <taxon>asterids</taxon>
        <taxon>campanulids</taxon>
        <taxon>Asterales</taxon>
        <taxon>Asteraceae</taxon>
        <taxon>Cichorioideae</taxon>
        <taxon>Cichorieae</taxon>
        <taxon>Lactucinae</taxon>
        <taxon>Lactuca</taxon>
    </lineage>
</organism>
<feature type="region of interest" description="Disordered" evidence="1">
    <location>
        <begin position="1"/>
        <end position="84"/>
    </location>
</feature>
<name>A0A9R1W7D1_LACSA</name>
<accession>A0A9R1W7D1</accession>
<proteinExistence type="predicted"/>
<keyword evidence="3" id="KW-1185">Reference proteome</keyword>
<dbReference type="EMBL" id="NBSK02000003">
    <property type="protein sequence ID" value="KAJ0218489.1"/>
    <property type="molecule type" value="Genomic_DNA"/>
</dbReference>
<evidence type="ECO:0000256" key="1">
    <source>
        <dbReference type="SAM" id="MobiDB-lite"/>
    </source>
</evidence>
<protein>
    <submittedName>
        <fullName evidence="2">Uncharacterized protein</fullName>
    </submittedName>
</protein>
<dbReference type="PANTHER" id="PTHR13448:SF6">
    <property type="entry name" value="TRANSMEMBRANE PROTEIN"/>
    <property type="match status" value="1"/>
</dbReference>